<dbReference type="Gene3D" id="3.30.160.660">
    <property type="match status" value="1"/>
</dbReference>
<comment type="caution">
    <text evidence="2">The sequence shown here is derived from an EMBL/GenBank/DDBJ whole genome shotgun (WGS) entry which is preliminary data.</text>
</comment>
<dbReference type="EMBL" id="MNAN01000034">
    <property type="protein sequence ID" value="OHU94581.1"/>
    <property type="molecule type" value="Genomic_DNA"/>
</dbReference>
<dbReference type="STRING" id="327939.BIW53_16100"/>
<dbReference type="Gene3D" id="3.30.40.250">
    <property type="match status" value="1"/>
</dbReference>
<evidence type="ECO:0000313" key="2">
    <source>
        <dbReference type="EMBL" id="OHU94581.1"/>
    </source>
</evidence>
<dbReference type="RefSeq" id="WP_070993049.1">
    <property type="nucleotide sequence ID" value="NZ_CBCSHD010000010.1"/>
</dbReference>
<dbReference type="PROSITE" id="PS51664">
    <property type="entry name" value="YCAO"/>
    <property type="match status" value="1"/>
</dbReference>
<dbReference type="Proteomes" id="UP000180253">
    <property type="component" value="Unassembled WGS sequence"/>
</dbReference>
<accession>A0A1S1N569</accession>
<dbReference type="AlphaFoldDB" id="A0A1S1N569"/>
<dbReference type="OrthoDB" id="2379922at2"/>
<sequence>MNLDTSKALHWLPNLDIFTLPNDDLVVVSPEQEVLFSNEAFPLFNWIDGTRSIDDIEKLAQSPKVFARFAQVVTHFLTHHVFLTQQHSGSKNNNMCMKLRKVLPNTYSCIDESYIKPLLHGFEQLIVNAQLRSNLVITTDMLDCRLRSIFEQTTLPCIIIELRQGTLQISNLLNSVVDLCALQSSLMRNKPVLKFVSQLQQKTYTRPTPNLSFIDQLTSAQVNTVIDLATSQTNAASPYLVEYQLAKEVINRHALNPDLNKNEQNGIKSTLTLKSQIANYNKDGGSRTVQAEETVAKLLPFVSPLTGCINHLTTLESTLNQPVKIYRTGFFKCPPMQENIKLNEGSFVQTCLGKGVTHVQSKASALCEAIERRNAQFTGTEKSIYASPHQLDALSYQFNTLLPYSEKQYAQFQNTNHLDSTRIQAAQPYDNSPINWTELWSLSSNEKVYVPTVCCYANTPYLEDRFGKWHSNGCAAGNNVEEAILQALFELIERDATAIWWYNKLPMPSFDITLIDPEYLAPLHQTISHKHDYWVLDLTVDTSVPVMAAIGRNKETDGWTFGFGCHLKPEMAAQRALTELCQLIPIRDQNSAPFDFNDIKDDSFLWPSRHASKANYAISPSIDIKEDIINIVEHLGTLGMKTLALDYSRNDIPLSTAKVFVPGLCHIWPQLGNPRLYDTPVKLGWLAEPLTEQTINQQGLYI</sequence>
<dbReference type="Pfam" id="PF02624">
    <property type="entry name" value="YcaO"/>
    <property type="match status" value="1"/>
</dbReference>
<gene>
    <name evidence="2" type="ORF">BIW53_16100</name>
</gene>
<name>A0A1S1N569_9GAMM</name>
<dbReference type="PANTHER" id="PTHR37809">
    <property type="entry name" value="RIBOSOMAL PROTEIN S12 METHYLTHIOTRANSFERASE ACCESSORY FACTOR YCAO"/>
    <property type="match status" value="1"/>
</dbReference>
<protein>
    <recommendedName>
        <fullName evidence="1">YcaO domain-containing protein</fullName>
    </recommendedName>
</protein>
<proteinExistence type="predicted"/>
<dbReference type="PANTHER" id="PTHR37809:SF1">
    <property type="entry name" value="RIBOSOMAL PROTEIN S12 METHYLTHIOTRANSFERASE ACCESSORY FACTOR YCAO"/>
    <property type="match status" value="1"/>
</dbReference>
<organism evidence="2 3">
    <name type="scientific">Pseudoalteromonas byunsanensis</name>
    <dbReference type="NCBI Taxonomy" id="327939"/>
    <lineage>
        <taxon>Bacteria</taxon>
        <taxon>Pseudomonadati</taxon>
        <taxon>Pseudomonadota</taxon>
        <taxon>Gammaproteobacteria</taxon>
        <taxon>Alteromonadales</taxon>
        <taxon>Pseudoalteromonadaceae</taxon>
        <taxon>Pseudoalteromonas</taxon>
    </lineage>
</organism>
<evidence type="ECO:0000259" key="1">
    <source>
        <dbReference type="PROSITE" id="PS51664"/>
    </source>
</evidence>
<feature type="domain" description="YcaO" evidence="1">
    <location>
        <begin position="353"/>
        <end position="702"/>
    </location>
</feature>
<dbReference type="InterPro" id="IPR003776">
    <property type="entry name" value="YcaO-like_dom"/>
</dbReference>
<evidence type="ECO:0000313" key="3">
    <source>
        <dbReference type="Proteomes" id="UP000180253"/>
    </source>
</evidence>
<reference evidence="2 3" key="1">
    <citation type="submission" date="2016-10" db="EMBL/GenBank/DDBJ databases">
        <title>Pseudoalteromonas amylolytica sp. nov., isolated from the surface seawater.</title>
        <authorList>
            <person name="Wu Y.-H."/>
            <person name="Cheng H."/>
            <person name="Jin X.-B."/>
            <person name="Wang C.-S."/>
            <person name="Xu X.-W."/>
        </authorList>
    </citation>
    <scope>NUCLEOTIDE SEQUENCE [LARGE SCALE GENOMIC DNA]</scope>
    <source>
        <strain evidence="2 3">JCM 12483</strain>
    </source>
</reference>
<dbReference type="Gene3D" id="3.30.1330.230">
    <property type="match status" value="1"/>
</dbReference>
<dbReference type="NCBIfam" id="TIGR00702">
    <property type="entry name" value="YcaO-type kinase domain"/>
    <property type="match status" value="1"/>
</dbReference>
<keyword evidence="3" id="KW-1185">Reference proteome</keyword>